<dbReference type="Gene3D" id="3.40.980.10">
    <property type="entry name" value="MoaB/Mog-like domain"/>
    <property type="match status" value="1"/>
</dbReference>
<dbReference type="PIRSF" id="PIRSF006728">
    <property type="entry name" value="CinA"/>
    <property type="match status" value="1"/>
</dbReference>
<feature type="domain" description="MoaB/Mog" evidence="2">
    <location>
        <begin position="4"/>
        <end position="171"/>
    </location>
</feature>
<keyword evidence="4" id="KW-1185">Reference proteome</keyword>
<dbReference type="SMART" id="SM00852">
    <property type="entry name" value="MoCF_biosynth"/>
    <property type="match status" value="1"/>
</dbReference>
<dbReference type="Pfam" id="PF18146">
    <property type="entry name" value="CinA_KH"/>
    <property type="match status" value="1"/>
</dbReference>
<dbReference type="InterPro" id="IPR008136">
    <property type="entry name" value="CinA_C"/>
</dbReference>
<dbReference type="InterPro" id="IPR041424">
    <property type="entry name" value="CinA_KH"/>
</dbReference>
<dbReference type="NCBIfam" id="NF001813">
    <property type="entry name" value="PRK00549.1"/>
    <property type="match status" value="1"/>
</dbReference>
<dbReference type="NCBIfam" id="TIGR00177">
    <property type="entry name" value="molyb_syn"/>
    <property type="match status" value="1"/>
</dbReference>
<dbReference type="EMBL" id="FXTB01000004">
    <property type="protein sequence ID" value="SMO65533.1"/>
    <property type="molecule type" value="Genomic_DNA"/>
</dbReference>
<dbReference type="SUPFAM" id="SSF53218">
    <property type="entry name" value="Molybdenum cofactor biosynthesis proteins"/>
    <property type="match status" value="1"/>
</dbReference>
<dbReference type="InterPro" id="IPR001453">
    <property type="entry name" value="MoaB/Mog_dom"/>
</dbReference>
<dbReference type="CDD" id="cd00885">
    <property type="entry name" value="cinA"/>
    <property type="match status" value="1"/>
</dbReference>
<dbReference type="SUPFAM" id="SSF142433">
    <property type="entry name" value="CinA-like"/>
    <property type="match status" value="1"/>
</dbReference>
<dbReference type="Proteomes" id="UP000319040">
    <property type="component" value="Unassembled WGS sequence"/>
</dbReference>
<dbReference type="PANTHER" id="PTHR13939">
    <property type="entry name" value="NICOTINAMIDE-NUCLEOTIDE AMIDOHYDROLASE PNCC"/>
    <property type="match status" value="1"/>
</dbReference>
<reference evidence="3 4" key="1">
    <citation type="submission" date="2017-05" db="EMBL/GenBank/DDBJ databases">
        <authorList>
            <person name="Varghese N."/>
            <person name="Submissions S."/>
        </authorList>
    </citation>
    <scope>NUCLEOTIDE SEQUENCE [LARGE SCALE GENOMIC DNA]</scope>
    <source>
        <strain evidence="3 4">DSM 27040</strain>
    </source>
</reference>
<dbReference type="HAMAP" id="MF_00226_B">
    <property type="entry name" value="CinA_B"/>
    <property type="match status" value="1"/>
</dbReference>
<comment type="similarity">
    <text evidence="1">Belongs to the CinA family.</text>
</comment>
<protein>
    <recommendedName>
        <fullName evidence="1">CinA-like protein</fullName>
    </recommendedName>
</protein>
<dbReference type="RefSeq" id="WP_142533271.1">
    <property type="nucleotide sequence ID" value="NZ_FXTB01000004.1"/>
</dbReference>
<evidence type="ECO:0000259" key="2">
    <source>
        <dbReference type="SMART" id="SM00852"/>
    </source>
</evidence>
<dbReference type="Pfam" id="PF02464">
    <property type="entry name" value="CinA"/>
    <property type="match status" value="1"/>
</dbReference>
<evidence type="ECO:0000313" key="3">
    <source>
        <dbReference type="EMBL" id="SMO65533.1"/>
    </source>
</evidence>
<sequence>MKIEIITIGDELLIGQVIDTNSAWMGRQLNNAGFELSRVNSISDSEEEILNILHEASQRADVVLMTGGLGPTKDDITKKTLCKYFDTQLLFDEQVFEDIKNLLKVYVPNINELNRQQAMVPANCTVIRNPVGSAPIMWFDRGGTIYVSMPGVPSEMKNAMGNEILPRLLKRFSNGIIVHKTVVVSGIPESSLAEMLSEFERSMPDFVKLAYLPSAGRIRLRFTGRGKDKDRIERTLDKLIAQLETIVGDSILAYGDLTTVEVIAALFTHKKISLSTAESCTGGNIAHQITKLPGSSNYFKGSVVAYHNEVKINLLNVDSAQLEQNGAVSQYVVEQMAQGVRTKLGTDYSVATSGIAGPDGGSQDKPVGTIWIAVAGPNNIESACFSFGSQRERNIVRSTEMALVMLKKMVDRDRS</sequence>
<dbReference type="InterPro" id="IPR036653">
    <property type="entry name" value="CinA-like_C"/>
</dbReference>
<gene>
    <name evidence="3" type="ORF">SAMN06265379_104112</name>
</gene>
<dbReference type="Gene3D" id="3.90.950.20">
    <property type="entry name" value="CinA-like"/>
    <property type="match status" value="1"/>
</dbReference>
<dbReference type="OrthoDB" id="9801454at2"/>
<dbReference type="NCBIfam" id="TIGR00200">
    <property type="entry name" value="cinA_nterm"/>
    <property type="match status" value="1"/>
</dbReference>
<dbReference type="Pfam" id="PF00994">
    <property type="entry name" value="MoCF_biosynth"/>
    <property type="match status" value="1"/>
</dbReference>
<organism evidence="3 4">
    <name type="scientific">Saccharicrinis carchari</name>
    <dbReference type="NCBI Taxonomy" id="1168039"/>
    <lineage>
        <taxon>Bacteria</taxon>
        <taxon>Pseudomonadati</taxon>
        <taxon>Bacteroidota</taxon>
        <taxon>Bacteroidia</taxon>
        <taxon>Marinilabiliales</taxon>
        <taxon>Marinilabiliaceae</taxon>
        <taxon>Saccharicrinis</taxon>
    </lineage>
</organism>
<dbReference type="AlphaFoldDB" id="A0A521D1G6"/>
<name>A0A521D1G6_SACCC</name>
<evidence type="ECO:0000313" key="4">
    <source>
        <dbReference type="Proteomes" id="UP000319040"/>
    </source>
</evidence>
<dbReference type="InterPro" id="IPR008135">
    <property type="entry name" value="Competence-induced_CinA"/>
</dbReference>
<dbReference type="NCBIfam" id="TIGR00199">
    <property type="entry name" value="PncC_domain"/>
    <property type="match status" value="1"/>
</dbReference>
<accession>A0A521D1G6</accession>
<dbReference type="InterPro" id="IPR036425">
    <property type="entry name" value="MoaB/Mog-like_dom_sf"/>
</dbReference>
<dbReference type="PANTHER" id="PTHR13939:SF0">
    <property type="entry name" value="NMN AMIDOHYDROLASE-LIKE PROTEIN YFAY"/>
    <property type="match status" value="1"/>
</dbReference>
<proteinExistence type="inferred from homology"/>
<dbReference type="InterPro" id="IPR050101">
    <property type="entry name" value="CinA"/>
</dbReference>
<evidence type="ECO:0000256" key="1">
    <source>
        <dbReference type="HAMAP-Rule" id="MF_00226"/>
    </source>
</evidence>